<organism evidence="1 2">
    <name type="scientific">Dreissena polymorpha</name>
    <name type="common">Zebra mussel</name>
    <name type="synonym">Mytilus polymorpha</name>
    <dbReference type="NCBI Taxonomy" id="45954"/>
    <lineage>
        <taxon>Eukaryota</taxon>
        <taxon>Metazoa</taxon>
        <taxon>Spiralia</taxon>
        <taxon>Lophotrochozoa</taxon>
        <taxon>Mollusca</taxon>
        <taxon>Bivalvia</taxon>
        <taxon>Autobranchia</taxon>
        <taxon>Heteroconchia</taxon>
        <taxon>Euheterodonta</taxon>
        <taxon>Imparidentia</taxon>
        <taxon>Neoheterodontei</taxon>
        <taxon>Myida</taxon>
        <taxon>Dreissenoidea</taxon>
        <taxon>Dreissenidae</taxon>
        <taxon>Dreissena</taxon>
    </lineage>
</organism>
<dbReference type="Proteomes" id="UP000828390">
    <property type="component" value="Unassembled WGS sequence"/>
</dbReference>
<accession>A0A9D4D0Q1</accession>
<dbReference type="AlphaFoldDB" id="A0A9D4D0Q1"/>
<protein>
    <submittedName>
        <fullName evidence="1">Uncharacterized protein</fullName>
    </submittedName>
</protein>
<sequence length="57" mass="6654">MLEFSDDEVLLLHNGMIVYLIEFDKYFGDMNFNVRRCWGKDNSQSVHGTPAIQKSDE</sequence>
<dbReference type="EMBL" id="JAIWYP010000011">
    <property type="protein sequence ID" value="KAH3736963.1"/>
    <property type="molecule type" value="Genomic_DNA"/>
</dbReference>
<reference evidence="1" key="2">
    <citation type="submission" date="2020-11" db="EMBL/GenBank/DDBJ databases">
        <authorList>
            <person name="McCartney M.A."/>
            <person name="Auch B."/>
            <person name="Kono T."/>
            <person name="Mallez S."/>
            <person name="Becker A."/>
            <person name="Gohl D.M."/>
            <person name="Silverstein K.A.T."/>
            <person name="Koren S."/>
            <person name="Bechman K.B."/>
            <person name="Herman A."/>
            <person name="Abrahante J.E."/>
            <person name="Garbe J."/>
        </authorList>
    </citation>
    <scope>NUCLEOTIDE SEQUENCE</scope>
    <source>
        <strain evidence="1">Duluth1</strain>
        <tissue evidence="1">Whole animal</tissue>
    </source>
</reference>
<evidence type="ECO:0000313" key="2">
    <source>
        <dbReference type="Proteomes" id="UP000828390"/>
    </source>
</evidence>
<evidence type="ECO:0000313" key="1">
    <source>
        <dbReference type="EMBL" id="KAH3736963.1"/>
    </source>
</evidence>
<reference evidence="1" key="1">
    <citation type="journal article" date="2019" name="bioRxiv">
        <title>The Genome of the Zebra Mussel, Dreissena polymorpha: A Resource for Invasive Species Research.</title>
        <authorList>
            <person name="McCartney M.A."/>
            <person name="Auch B."/>
            <person name="Kono T."/>
            <person name="Mallez S."/>
            <person name="Zhang Y."/>
            <person name="Obille A."/>
            <person name="Becker A."/>
            <person name="Abrahante J.E."/>
            <person name="Garbe J."/>
            <person name="Badalamenti J.P."/>
            <person name="Herman A."/>
            <person name="Mangelson H."/>
            <person name="Liachko I."/>
            <person name="Sullivan S."/>
            <person name="Sone E.D."/>
            <person name="Koren S."/>
            <person name="Silverstein K.A.T."/>
            <person name="Beckman K.B."/>
            <person name="Gohl D.M."/>
        </authorList>
    </citation>
    <scope>NUCLEOTIDE SEQUENCE</scope>
    <source>
        <strain evidence="1">Duluth1</strain>
        <tissue evidence="1">Whole animal</tissue>
    </source>
</reference>
<gene>
    <name evidence="1" type="ORF">DPMN_043539</name>
</gene>
<name>A0A9D4D0Q1_DREPO</name>
<proteinExistence type="predicted"/>
<comment type="caution">
    <text evidence="1">The sequence shown here is derived from an EMBL/GenBank/DDBJ whole genome shotgun (WGS) entry which is preliminary data.</text>
</comment>
<keyword evidence="2" id="KW-1185">Reference proteome</keyword>